<dbReference type="WBParaSite" id="PSAMB.scaffold1716size28486.g14550.t1">
    <property type="protein sequence ID" value="PSAMB.scaffold1716size28486.g14550.t1"/>
    <property type="gene ID" value="PSAMB.scaffold1716size28486.g14550"/>
</dbReference>
<keyword evidence="4" id="KW-1185">Reference proteome</keyword>
<evidence type="ECO:0000259" key="3">
    <source>
        <dbReference type="Pfam" id="PF08675"/>
    </source>
</evidence>
<dbReference type="Gene3D" id="3.30.70.330">
    <property type="match status" value="1"/>
</dbReference>
<dbReference type="InterPro" id="IPR036397">
    <property type="entry name" value="RNaseH_sf"/>
</dbReference>
<dbReference type="AlphaFoldDB" id="A0A914VA34"/>
<feature type="compositionally biased region" description="Basic and acidic residues" evidence="2">
    <location>
        <begin position="540"/>
        <end position="559"/>
    </location>
</feature>
<dbReference type="InterPro" id="IPR006941">
    <property type="entry name" value="RNase_CAF1"/>
</dbReference>
<protein>
    <submittedName>
        <fullName evidence="5">Poly(A)-specific ribonuclease RNA-binding domain-containing protein</fullName>
    </submittedName>
</protein>
<dbReference type="GO" id="GO:1990432">
    <property type="term" value="P:siRNA 3'-end processing"/>
    <property type="evidence" value="ECO:0007669"/>
    <property type="project" value="TreeGrafter"/>
</dbReference>
<dbReference type="PANTHER" id="PTHR15092:SF44">
    <property type="entry name" value="POLY(A)-SPECIFIC RIBONUCLEASE PARN"/>
    <property type="match status" value="1"/>
</dbReference>
<evidence type="ECO:0000313" key="5">
    <source>
        <dbReference type="WBParaSite" id="PSAMB.scaffold1716size28486.g14550.t1"/>
    </source>
</evidence>
<organism evidence="4 5">
    <name type="scientific">Plectus sambesii</name>
    <dbReference type="NCBI Taxonomy" id="2011161"/>
    <lineage>
        <taxon>Eukaryota</taxon>
        <taxon>Metazoa</taxon>
        <taxon>Ecdysozoa</taxon>
        <taxon>Nematoda</taxon>
        <taxon>Chromadorea</taxon>
        <taxon>Plectida</taxon>
        <taxon>Plectina</taxon>
        <taxon>Plectoidea</taxon>
        <taxon>Plectidae</taxon>
        <taxon>Plectus</taxon>
    </lineage>
</organism>
<dbReference type="GO" id="GO:0046872">
    <property type="term" value="F:metal ion binding"/>
    <property type="evidence" value="ECO:0007669"/>
    <property type="project" value="InterPro"/>
</dbReference>
<dbReference type="GO" id="GO:0005737">
    <property type="term" value="C:cytoplasm"/>
    <property type="evidence" value="ECO:0007669"/>
    <property type="project" value="InterPro"/>
</dbReference>
<dbReference type="InterPro" id="IPR036867">
    <property type="entry name" value="R3H_dom_sf"/>
</dbReference>
<reference evidence="5" key="1">
    <citation type="submission" date="2022-11" db="UniProtKB">
        <authorList>
            <consortium name="WormBaseParasite"/>
        </authorList>
    </citation>
    <scope>IDENTIFICATION</scope>
</reference>
<feature type="region of interest" description="Disordered" evidence="2">
    <location>
        <begin position="526"/>
        <end position="559"/>
    </location>
</feature>
<dbReference type="InterPro" id="IPR012677">
    <property type="entry name" value="Nucleotide-bd_a/b_plait_sf"/>
</dbReference>
<proteinExistence type="inferred from homology"/>
<dbReference type="GO" id="GO:0000289">
    <property type="term" value="P:nuclear-transcribed mRNA poly(A) tail shortening"/>
    <property type="evidence" value="ECO:0007669"/>
    <property type="project" value="TreeGrafter"/>
</dbReference>
<comment type="similarity">
    <text evidence="1">Belongs to the CAF1 family.</text>
</comment>
<evidence type="ECO:0000313" key="4">
    <source>
        <dbReference type="Proteomes" id="UP000887566"/>
    </source>
</evidence>
<name>A0A914VA34_9BILA</name>
<dbReference type="Gene3D" id="3.30.1370.50">
    <property type="entry name" value="R3H-like domain"/>
    <property type="match status" value="1"/>
</dbReference>
<dbReference type="GO" id="GO:0004535">
    <property type="term" value="F:poly(A)-specific ribonuclease activity"/>
    <property type="evidence" value="ECO:0007669"/>
    <property type="project" value="InterPro"/>
</dbReference>
<sequence>MEITSDNFEERLPVIEKAITEADFLSFDCEFTGLGKGNTSVGPYDTPELIYGKFRQNVGKFVLMQFGLCAFKFIKEENRYEYSCFTCYVYPRVPKKFESMRVTGSMASGSACSFQPDSFEMLSSHGFDFNKWICKGVGYLRQQDIDRYKDELTRIHKIREEANESPQMVKVPDGMKVLVTKILKTVDEFMTEDENTKDFLEVPDLAAYERRIVAQSLESKYGWKVYVETLPVGRQQNCPLRAYKCAEKEVNSAHRQRHLDNEVKDIENAKGFCRILEMITKSGKPIIGHNMLMDLLHTCKAFCFDLPVHYADFLSSLKTHLPTVVDTKSFCALPQLRAVSGTNPSLGDLWKKVNSSPFPEVDYRPTEKAFEVSGSFHDAGYDAYITGVVFLKLAVYLGRTSTPYKTSSEIFWSLFETTVNKLAIPRVQDISGLDLSVKGCQAPERSHVFHVSLDETVHWTNKDVLNLFSPFGDVHINWSNDSNLFVSLERRKEAAKVREKLCGPNDHVWKVRPVEEFTKELEKAMKEAEVDSKAGGNKRARPDTTAEQAKKTKAKVSGD</sequence>
<dbReference type="SUPFAM" id="SSF82708">
    <property type="entry name" value="R3H domain"/>
    <property type="match status" value="1"/>
</dbReference>
<dbReference type="Proteomes" id="UP000887566">
    <property type="component" value="Unplaced"/>
</dbReference>
<dbReference type="GO" id="GO:0005634">
    <property type="term" value="C:nucleus"/>
    <property type="evidence" value="ECO:0007669"/>
    <property type="project" value="InterPro"/>
</dbReference>
<dbReference type="Pfam" id="PF04857">
    <property type="entry name" value="CAF1"/>
    <property type="match status" value="1"/>
</dbReference>
<dbReference type="Pfam" id="PF08675">
    <property type="entry name" value="RNA_bind"/>
    <property type="match status" value="1"/>
</dbReference>
<dbReference type="InterPro" id="IPR012337">
    <property type="entry name" value="RNaseH-like_sf"/>
</dbReference>
<dbReference type="GO" id="GO:1990431">
    <property type="term" value="P:priRNA 3'-end processing"/>
    <property type="evidence" value="ECO:0007669"/>
    <property type="project" value="TreeGrafter"/>
</dbReference>
<dbReference type="InterPro" id="IPR014789">
    <property type="entry name" value="PolyA-riboNase_RNA-binding"/>
</dbReference>
<feature type="domain" description="Poly(A)-specific ribonuclease RNA-binding" evidence="3">
    <location>
        <begin position="443"/>
        <end position="518"/>
    </location>
</feature>
<dbReference type="SUPFAM" id="SSF53098">
    <property type="entry name" value="Ribonuclease H-like"/>
    <property type="match status" value="1"/>
</dbReference>
<accession>A0A914VA34</accession>
<evidence type="ECO:0000256" key="1">
    <source>
        <dbReference type="ARBA" id="ARBA00008372"/>
    </source>
</evidence>
<evidence type="ECO:0000256" key="2">
    <source>
        <dbReference type="SAM" id="MobiDB-lite"/>
    </source>
</evidence>
<dbReference type="Gene3D" id="3.30.420.10">
    <property type="entry name" value="Ribonuclease H-like superfamily/Ribonuclease H"/>
    <property type="match status" value="2"/>
</dbReference>
<dbReference type="GO" id="GO:0003723">
    <property type="term" value="F:RNA binding"/>
    <property type="evidence" value="ECO:0007669"/>
    <property type="project" value="InterPro"/>
</dbReference>
<dbReference type="PANTHER" id="PTHR15092">
    <property type="entry name" value="POLY A -SPECIFIC RIBONUCLEASE/TARGET OF EGR1, MEMBER 1"/>
    <property type="match status" value="1"/>
</dbReference>
<dbReference type="InterPro" id="IPR051181">
    <property type="entry name" value="CAF1_poly(A)_ribonucleases"/>
</dbReference>